<evidence type="ECO:0000313" key="3">
    <source>
        <dbReference type="Proteomes" id="UP001279734"/>
    </source>
</evidence>
<dbReference type="EMBL" id="BSYO01000001">
    <property type="protein sequence ID" value="GMG99241.1"/>
    <property type="molecule type" value="Genomic_DNA"/>
</dbReference>
<dbReference type="AlphaFoldDB" id="A0AAD3P7Y2"/>
<dbReference type="PANTHER" id="PTHR36361:SF1">
    <property type="entry name" value="PROTEIN APEM9"/>
    <property type="match status" value="1"/>
</dbReference>
<comment type="caution">
    <text evidence="2">The sequence shown here is derived from an EMBL/GenBank/DDBJ whole genome shotgun (WGS) entry which is preliminary data.</text>
</comment>
<dbReference type="InterPro" id="IPR034571">
    <property type="entry name" value="APEM9"/>
</dbReference>
<gene>
    <name evidence="2" type="ORF">Nepgr_001081</name>
</gene>
<proteinExistence type="predicted"/>
<keyword evidence="1" id="KW-0812">Transmembrane</keyword>
<feature type="transmembrane region" description="Helical" evidence="1">
    <location>
        <begin position="298"/>
        <end position="318"/>
    </location>
</feature>
<evidence type="ECO:0000313" key="2">
    <source>
        <dbReference type="EMBL" id="GMG99241.1"/>
    </source>
</evidence>
<dbReference type="GO" id="GO:0015919">
    <property type="term" value="P:peroxisomal membrane transport"/>
    <property type="evidence" value="ECO:0007669"/>
    <property type="project" value="InterPro"/>
</dbReference>
<accession>A0AAD3P7Y2</accession>
<keyword evidence="3" id="KW-1185">Reference proteome</keyword>
<evidence type="ECO:0000256" key="1">
    <source>
        <dbReference type="SAM" id="Phobius"/>
    </source>
</evidence>
<dbReference type="Proteomes" id="UP001279734">
    <property type="component" value="Unassembled WGS sequence"/>
</dbReference>
<reference evidence="2" key="1">
    <citation type="submission" date="2023-05" db="EMBL/GenBank/DDBJ databases">
        <title>Nepenthes gracilis genome sequencing.</title>
        <authorList>
            <person name="Fukushima K."/>
        </authorList>
    </citation>
    <scope>NUCLEOTIDE SEQUENCE</scope>
    <source>
        <strain evidence="2">SING2019-196</strain>
    </source>
</reference>
<keyword evidence="1" id="KW-0472">Membrane</keyword>
<dbReference type="PANTHER" id="PTHR36361">
    <property type="entry name" value="PROTEIN APEM9"/>
    <property type="match status" value="1"/>
</dbReference>
<organism evidence="2 3">
    <name type="scientific">Nepenthes gracilis</name>
    <name type="common">Slender pitcher plant</name>
    <dbReference type="NCBI Taxonomy" id="150966"/>
    <lineage>
        <taxon>Eukaryota</taxon>
        <taxon>Viridiplantae</taxon>
        <taxon>Streptophyta</taxon>
        <taxon>Embryophyta</taxon>
        <taxon>Tracheophyta</taxon>
        <taxon>Spermatophyta</taxon>
        <taxon>Magnoliopsida</taxon>
        <taxon>eudicotyledons</taxon>
        <taxon>Gunneridae</taxon>
        <taxon>Pentapetalae</taxon>
        <taxon>Caryophyllales</taxon>
        <taxon>Nepenthaceae</taxon>
        <taxon>Nepenthes</taxon>
    </lineage>
</organism>
<keyword evidence="1" id="KW-1133">Transmembrane helix</keyword>
<protein>
    <submittedName>
        <fullName evidence="2">Uncharacterized protein</fullName>
    </submittedName>
</protein>
<name>A0AAD3P7Y2_NEPGR</name>
<sequence length="369" mass="41383">MEEDCSELEKIGCFPSNLVTWKEIELSESYLICGMYDEAATLASSVLIRLRDTELVNAGDYMILHGKIESAAMVLVQSSKESGRISKLLNEVEMCIGSVTRIPVQVVLTGACIQVSEGFTASSREFLEDFLMKWQFEEGKYYVAVGSDTHCTFAAGHDGHPVLGVDEYLEVAQFYAVTLLGMVLNDMDHAIFWVEKAQLPEDIRQDLLKRLLALFSVKATSSAEGVVKSKLEEHESCPHPVKEASLPQKSGLTLSSRCPSIAAKMRESFLNWSHKSGRVYEYFYWFRNITIKLGKAHLAFSNGKTFLACLIFLICYVLQKKQDAVMRAARRRTSLLKQAVVDLWRLAFSYQVNPLAAVQPLAALTPRNR</sequence>